<feature type="transmembrane region" description="Helical" evidence="10">
    <location>
        <begin position="145"/>
        <end position="165"/>
    </location>
</feature>
<feature type="compositionally biased region" description="Acidic residues" evidence="9">
    <location>
        <begin position="2065"/>
        <end position="2078"/>
    </location>
</feature>
<dbReference type="GO" id="GO:0016887">
    <property type="term" value="F:ATP hydrolysis activity"/>
    <property type="evidence" value="ECO:0007669"/>
    <property type="project" value="InterPro"/>
</dbReference>
<feature type="region of interest" description="Disordered" evidence="9">
    <location>
        <begin position="2047"/>
        <end position="2094"/>
    </location>
</feature>
<comment type="caution">
    <text evidence="13">The sequence shown here is derived from an EMBL/GenBank/DDBJ whole genome shotgun (WGS) entry which is preliminary data.</text>
</comment>
<dbReference type="FunFam" id="1.20.1560.10:FF:000013">
    <property type="entry name" value="ABC transporter C family member 2"/>
    <property type="match status" value="1"/>
</dbReference>
<feature type="transmembrane region" description="Helical" evidence="10">
    <location>
        <begin position="2302"/>
        <end position="2321"/>
    </location>
</feature>
<dbReference type="Proteomes" id="UP001178507">
    <property type="component" value="Unassembled WGS sequence"/>
</dbReference>
<dbReference type="Pfam" id="PF00664">
    <property type="entry name" value="ABC_membrane"/>
    <property type="match status" value="1"/>
</dbReference>
<evidence type="ECO:0000259" key="11">
    <source>
        <dbReference type="PROSITE" id="PS50893"/>
    </source>
</evidence>
<evidence type="ECO:0000256" key="10">
    <source>
        <dbReference type="SAM" id="Phobius"/>
    </source>
</evidence>
<feature type="transmembrane region" description="Helical" evidence="10">
    <location>
        <begin position="1661"/>
        <end position="1679"/>
    </location>
</feature>
<feature type="transmembrane region" description="Helical" evidence="10">
    <location>
        <begin position="2202"/>
        <end position="2221"/>
    </location>
</feature>
<feature type="transmembrane region" description="Helical" evidence="10">
    <location>
        <begin position="2274"/>
        <end position="2296"/>
    </location>
</feature>
<keyword evidence="8 10" id="KW-0472">Membrane</keyword>
<evidence type="ECO:0000256" key="7">
    <source>
        <dbReference type="ARBA" id="ARBA00022989"/>
    </source>
</evidence>
<feature type="domain" description="ABC transmembrane type-1" evidence="12">
    <location>
        <begin position="2152"/>
        <end position="2401"/>
    </location>
</feature>
<comment type="subcellular location">
    <subcellularLocation>
        <location evidence="1">Membrane</location>
        <topology evidence="1">Multi-pass membrane protein</topology>
    </subcellularLocation>
</comment>
<feature type="transmembrane region" description="Helical" evidence="10">
    <location>
        <begin position="1462"/>
        <end position="1483"/>
    </location>
</feature>
<proteinExistence type="predicted"/>
<evidence type="ECO:0000256" key="8">
    <source>
        <dbReference type="ARBA" id="ARBA00023136"/>
    </source>
</evidence>
<gene>
    <name evidence="13" type="ORF">EVOR1521_LOCUS22513</name>
</gene>
<evidence type="ECO:0000256" key="1">
    <source>
        <dbReference type="ARBA" id="ARBA00004141"/>
    </source>
</evidence>
<dbReference type="InterPro" id="IPR027417">
    <property type="entry name" value="P-loop_NTPase"/>
</dbReference>
<feature type="transmembrane region" description="Helical" evidence="10">
    <location>
        <begin position="2148"/>
        <end position="2174"/>
    </location>
</feature>
<dbReference type="SUPFAM" id="SSF52540">
    <property type="entry name" value="P-loop containing nucleoside triphosphate hydrolases"/>
    <property type="match status" value="2"/>
</dbReference>
<sequence length="2708" mass="296910">MWLFRRDPESAPLAVEAQGPQYSSPSHAAALGRSFEWHLRGEPLRLLLSTVASVGGQYAALGVMALTVFTSTTLFIHCDSRVEPMLVAFACECTKSSMRYFVLLALVVSLLIALRQIVRQRIYYEMLRRGVLLDFEAVSPLQDNLFILLCGCLAFSLSHIFVVAWQYNHDEKTWMDFMSFVNTLVTRYLAHSCVFLAFLATAYDTEGQLLPLSKYVEEDPQAAQCLIKHMLVIPESAAVSAVQRGLCMPGMSAYSSDQMYAALVTQCEASAEVSQAGTTSMAEKLLEQARPERHTKFLAELWPACLLLDPRLQDEESARFKRVWYLINGCAVPLTFFILIFFLRQIRNDLRDAEAGQQEDIGGLLVAALYGLVTLQLLIHLWGLLFLSASSKDATFSIKVKSMDSNAILSRNQDGIELAIDPGTYVVTLMMRSGNGKPLSVCSTFSLNLLLIEHKMLPFCPWAPSSSDQSAAAEAQRAASDHIGNVLTNLVPQKMSKDMQEQKPVTLWMSQGMSKFVDLTLDTTAAVRIDVSIQPPFLPLEVELRRKRETSKLEAAVATAEWTEHRLLLMYNDLPAGKYQINFLQGREYMAFSSQAKQDLSELCAHLTISAEVGVSSKEAVNTMRSELLDLPDLLAVQPLPRSMNMVGWLSGSLAAVGTQVYRFSQAVHKAELKLDEKAIIRVVSEPADLSNADIVVSLEQDGKTLAESDRLGQLVAELDKGNYALSLAPKAQAPFLVTLGAAYESRLRGDLTMSDSGRPCADTVPDLANGVDFTANSWVIGPTFIRLGTAFQSMQGTLMKLPITVATSSVLYLEAGSALPLDLVRIALQVPEGLWVGEQRGYRNSLEIELPAGKYSVEITQPKPSHLVDDIKRCLDFSVYIRCMPVNPALADGTKGKANELVLQDEAAVQTASCFSMGTVALPLDFSSDKGGSVSMGGPLDQSGHLLIRSSVLLTDMHDGRKKVFLSTGGHELQLKLAVVLGGYGRFSLASQVAFTVTDARDSSTYLSQIETWTMDDGWERIYKLNAMSEYWLTWHHAHRERTESACLHFGLMLQVHPTADLPRMMACPGSTTSPEDMFPASLDLSANAAFKYSKPLEYLSQEQRGFLSKTRISLSTPSWVGVEVGFNFFTSHAEMDVAPSQAPSTSHPLMVSVLEPAGSPESVLNAKLVAGAVLPAGDYLIRVADDHYKDQLGNQRLCFPFSFDVLVVPESTNPPSVLSVNPLPSVPLIRGVDLVLTVRFSEPPKGSIEEVTSKFSLGGVQATTGGSMKKFESTYTSANRKAVVQTSVTEGEKVWVLAFSGQALTQMQNAPLELANLRLLPPCLPGYSCEAMSTIPPPSYDEVSWARARASYLALKWLDPLVNAGYERQVSLPDSPPLANQEDTAKNTRRYVQLLEQEERAGRQNPLIWAIFRAFWPQLFLLQCMKISQYLLGLLSPLILQRVLVFQEAQESGKQLASDAAAHGFTAIGALICLGLFNLFYNTQVDLWKNRLDIRIGASLKGALLFRGVQGLTQPPGESSEEGTTHGESAIYNVISFDVGDSVNMVWVLLDIWSLPIQLVAAFTALFSQVAWSVIPGLATIVLAKCFNLIMGYADGVYRDRLYFAKDERLGRCSEGFTNIRTLRMLAWTPAYEEVITAARKEELRMAWIRLWLQKMPAALDYGLTALVTLVTLGYYVSTTHVELKASLALPVIALIGSLIGPISQFPTLVNQYKIFRSAYDRFHRFMGFGHQAKPFTPEWATPSEDLEPGDAGDASSPAALRLRDCSFSWAAATERKEFSPLQAAREPLLATAPFFELQGIDLKVEAGSTTAIISQEGQGKSSLLMALLGEMAMKAGHFSGSKAPSATTPVVPENALDARNLLLEACSIGGRSISLAPQEPWLFAGTLRSNVLFGLDLDQEVYDRVLEACSLRADLITMPLADLTEIAAGGSTISGGQRARVGLARAAYRAALEVAAGRAPLVVLDDPFCALDKEVAKEVCTALLSSGGLLRGCTVLIAAADPWWLSCLASNGRIDAGIVIIRSGHVLTQGTYSELQEQQLPELQTLQLPQETVTMPMRNPQDEDEQDEEDVEPNEEPPLQPQADAAAPWPRLPAVSPKSIRAEVETQTPLTKEQETKGVLTTEEGRVAGHVQWSTYYSYLKAMGYFTFFVMFVALAGIMVFQNFCNLWIVYWTSEKKETTFMYSWMQDMGMKPPSETQALLAVYGALIAGFFLSNFAGHALEIIGGIRAAEKIFASALDGALYKPFQWWDTNPTGRVLNRFSADVEVMDKAVTNIFGVIIGAVLYFVGHTLVLTFSSPMSLVLLPLIILLMEYFARYYRNTIREIQRLYLVSQSEVYQEMTDAITGGVTIRAYSAKEQVLTRCLLNLEELQRAGFVKTTLGQWIGLRMGLVGFLLSTFNQLQPVLQYYGVIAMRSAALVGFSINYSSEVSAVVQQFVMNFSDMEMQLVSIERLCEYARKGSPSPAALQGSHSREGTGLELVNVAVRYRPHLAPALEGVNLRLAAGEAVAVVGRTGAGKSSLLLSILQLAPYSGDILIGGQLLRPLEELEVGRLVAVVPQQPVLFSGTLRWNLDPAEQHDSQQLWEVIKAVGLLRSCGSLGLEAKVQGTVGGSQAHPGVMTLSSGQRQLLCAARALLRRPKAALLDEVTAALPQEAALSTVQHLVKKFQDINATTLLVTHQEELIKVCDRTLRLSQGRIVSDTAAL</sequence>
<keyword evidence="6" id="KW-0067">ATP-binding</keyword>
<dbReference type="PANTHER" id="PTHR24223">
    <property type="entry name" value="ATP-BINDING CASSETTE SUB-FAMILY C"/>
    <property type="match status" value="1"/>
</dbReference>
<dbReference type="EMBL" id="CAUJNA010003312">
    <property type="protein sequence ID" value="CAJ1398852.1"/>
    <property type="molecule type" value="Genomic_DNA"/>
</dbReference>
<feature type="transmembrane region" description="Helical" evidence="10">
    <location>
        <begin position="1576"/>
        <end position="1596"/>
    </location>
</feature>
<dbReference type="Pfam" id="PF00005">
    <property type="entry name" value="ABC_tran"/>
    <property type="match status" value="2"/>
</dbReference>
<dbReference type="InterPro" id="IPR011527">
    <property type="entry name" value="ABC1_TM_dom"/>
</dbReference>
<dbReference type="CDD" id="cd18580">
    <property type="entry name" value="ABC_6TM_ABCC_D2"/>
    <property type="match status" value="1"/>
</dbReference>
<keyword evidence="4" id="KW-0677">Repeat</keyword>
<reference evidence="13" key="1">
    <citation type="submission" date="2023-08" db="EMBL/GenBank/DDBJ databases">
        <authorList>
            <person name="Chen Y."/>
            <person name="Shah S."/>
            <person name="Dougan E. K."/>
            <person name="Thang M."/>
            <person name="Chan C."/>
        </authorList>
    </citation>
    <scope>NUCLEOTIDE SEQUENCE</scope>
</reference>
<feature type="transmembrane region" description="Helical" evidence="10">
    <location>
        <begin position="1548"/>
        <end position="1570"/>
    </location>
</feature>
<dbReference type="GO" id="GO:0140359">
    <property type="term" value="F:ABC-type transporter activity"/>
    <property type="evidence" value="ECO:0007669"/>
    <property type="project" value="InterPro"/>
</dbReference>
<dbReference type="InterPro" id="IPR036640">
    <property type="entry name" value="ABC1_TM_sf"/>
</dbReference>
<keyword evidence="7 10" id="KW-1133">Transmembrane helix</keyword>
<dbReference type="PROSITE" id="PS50929">
    <property type="entry name" value="ABC_TM1F"/>
    <property type="match status" value="2"/>
</dbReference>
<dbReference type="InterPro" id="IPR003439">
    <property type="entry name" value="ABC_transporter-like_ATP-bd"/>
</dbReference>
<evidence type="ECO:0000259" key="12">
    <source>
        <dbReference type="PROSITE" id="PS50929"/>
    </source>
</evidence>
<protein>
    <submittedName>
        <fullName evidence="13">Uncharacterized protein</fullName>
    </submittedName>
</protein>
<dbReference type="GO" id="GO:0005524">
    <property type="term" value="F:ATP binding"/>
    <property type="evidence" value="ECO:0007669"/>
    <property type="project" value="UniProtKB-KW"/>
</dbReference>
<feature type="transmembrane region" description="Helical" evidence="10">
    <location>
        <begin position="97"/>
        <end position="118"/>
    </location>
</feature>
<feature type="domain" description="ABC transporter" evidence="11">
    <location>
        <begin position="1763"/>
        <end position="2051"/>
    </location>
</feature>
<feature type="transmembrane region" description="Helical" evidence="10">
    <location>
        <begin position="363"/>
        <end position="387"/>
    </location>
</feature>
<dbReference type="InterPro" id="IPR017871">
    <property type="entry name" value="ABC_transporter-like_CS"/>
</dbReference>
<dbReference type="PROSITE" id="PS50893">
    <property type="entry name" value="ABC_TRANSPORTER_2"/>
    <property type="match status" value="2"/>
</dbReference>
<dbReference type="InterPro" id="IPR003593">
    <property type="entry name" value="AAA+_ATPase"/>
</dbReference>
<dbReference type="Gene3D" id="1.20.1560.10">
    <property type="entry name" value="ABC transporter type 1, transmembrane domain"/>
    <property type="match status" value="2"/>
</dbReference>
<feature type="transmembrane region" description="Helical" evidence="10">
    <location>
        <begin position="323"/>
        <end position="343"/>
    </location>
</feature>
<keyword evidence="14" id="KW-1185">Reference proteome</keyword>
<evidence type="ECO:0000256" key="4">
    <source>
        <dbReference type="ARBA" id="ARBA00022737"/>
    </source>
</evidence>
<evidence type="ECO:0000256" key="5">
    <source>
        <dbReference type="ARBA" id="ARBA00022741"/>
    </source>
</evidence>
<evidence type="ECO:0000313" key="14">
    <source>
        <dbReference type="Proteomes" id="UP001178507"/>
    </source>
</evidence>
<feature type="domain" description="ABC transmembrane type-1" evidence="12">
    <location>
        <begin position="1433"/>
        <end position="1715"/>
    </location>
</feature>
<evidence type="ECO:0000256" key="6">
    <source>
        <dbReference type="ARBA" id="ARBA00022840"/>
    </source>
</evidence>
<feature type="transmembrane region" description="Helical" evidence="10">
    <location>
        <begin position="58"/>
        <end position="77"/>
    </location>
</feature>
<organism evidence="13 14">
    <name type="scientific">Effrenium voratum</name>
    <dbReference type="NCBI Taxonomy" id="2562239"/>
    <lineage>
        <taxon>Eukaryota</taxon>
        <taxon>Sar</taxon>
        <taxon>Alveolata</taxon>
        <taxon>Dinophyceae</taxon>
        <taxon>Suessiales</taxon>
        <taxon>Symbiodiniaceae</taxon>
        <taxon>Effrenium</taxon>
    </lineage>
</organism>
<keyword evidence="5" id="KW-0547">Nucleotide-binding</keyword>
<keyword evidence="3 10" id="KW-0812">Transmembrane</keyword>
<keyword evidence="2" id="KW-0813">Transport</keyword>
<dbReference type="SMART" id="SM00382">
    <property type="entry name" value="AAA"/>
    <property type="match status" value="2"/>
</dbReference>
<dbReference type="InterPro" id="IPR050173">
    <property type="entry name" value="ABC_transporter_C-like"/>
</dbReference>
<feature type="domain" description="ABC transporter" evidence="11">
    <location>
        <begin position="2481"/>
        <end position="2708"/>
    </location>
</feature>
<accession>A0AA36J3D2</accession>
<dbReference type="PROSITE" id="PS00211">
    <property type="entry name" value="ABC_TRANSPORTER_1"/>
    <property type="match status" value="1"/>
</dbReference>
<feature type="transmembrane region" description="Helical" evidence="10">
    <location>
        <begin position="1691"/>
        <end position="1712"/>
    </location>
</feature>
<name>A0AA36J3D2_9DINO</name>
<evidence type="ECO:0000313" key="13">
    <source>
        <dbReference type="EMBL" id="CAJ1398852.1"/>
    </source>
</evidence>
<evidence type="ECO:0000256" key="9">
    <source>
        <dbReference type="SAM" id="MobiDB-lite"/>
    </source>
</evidence>
<dbReference type="GO" id="GO:0016020">
    <property type="term" value="C:membrane"/>
    <property type="evidence" value="ECO:0007669"/>
    <property type="project" value="UniProtKB-SubCell"/>
</dbReference>
<dbReference type="SUPFAM" id="SSF90123">
    <property type="entry name" value="ABC transporter transmembrane region"/>
    <property type="match status" value="2"/>
</dbReference>
<dbReference type="Gene3D" id="3.40.50.300">
    <property type="entry name" value="P-loop containing nucleotide triphosphate hydrolases"/>
    <property type="match status" value="2"/>
</dbReference>
<evidence type="ECO:0000256" key="2">
    <source>
        <dbReference type="ARBA" id="ARBA00022448"/>
    </source>
</evidence>
<feature type="transmembrane region" description="Helical" evidence="10">
    <location>
        <begin position="185"/>
        <end position="203"/>
    </location>
</feature>
<dbReference type="InterPro" id="IPR044726">
    <property type="entry name" value="ABCC_6TM_D2"/>
</dbReference>
<evidence type="ECO:0000256" key="3">
    <source>
        <dbReference type="ARBA" id="ARBA00022692"/>
    </source>
</evidence>